<dbReference type="OrthoDB" id="4557988at2"/>
<dbReference type="InterPro" id="IPR028965">
    <property type="entry name" value="Imm7"/>
</dbReference>
<sequence length="82" mass="9103">MYEWHGWATVVADPGIAYGGPVELFRSIAELAPGSYGVLYAIDFDRESDWRRWVLRRGTVSAEVDASLSPHVGRVEDPAVPE</sequence>
<name>A0A561BMC3_9ACTN</name>
<dbReference type="EMBL" id="VIVK01000001">
    <property type="protein sequence ID" value="TWD79999.1"/>
    <property type="molecule type" value="Genomic_DNA"/>
</dbReference>
<protein>
    <submittedName>
        <fullName evidence="1">Immunity protein 7 of polymorphic toxin system</fullName>
    </submittedName>
</protein>
<gene>
    <name evidence="1" type="ORF">FB561_1065</name>
</gene>
<keyword evidence="2" id="KW-1185">Reference proteome</keyword>
<dbReference type="Proteomes" id="UP000318380">
    <property type="component" value="Unassembled WGS sequence"/>
</dbReference>
<dbReference type="Pfam" id="PF15585">
    <property type="entry name" value="Imm7"/>
    <property type="match status" value="1"/>
</dbReference>
<organism evidence="1 2">
    <name type="scientific">Kribbella amoyensis</name>
    <dbReference type="NCBI Taxonomy" id="996641"/>
    <lineage>
        <taxon>Bacteria</taxon>
        <taxon>Bacillati</taxon>
        <taxon>Actinomycetota</taxon>
        <taxon>Actinomycetes</taxon>
        <taxon>Propionibacteriales</taxon>
        <taxon>Kribbellaceae</taxon>
        <taxon>Kribbella</taxon>
    </lineage>
</organism>
<accession>A0A561BMC3</accession>
<proteinExistence type="predicted"/>
<dbReference type="AlphaFoldDB" id="A0A561BMC3"/>
<evidence type="ECO:0000313" key="1">
    <source>
        <dbReference type="EMBL" id="TWD79999.1"/>
    </source>
</evidence>
<dbReference type="RefSeq" id="WP_145803601.1">
    <property type="nucleotide sequence ID" value="NZ_VIVK01000001.1"/>
</dbReference>
<evidence type="ECO:0000313" key="2">
    <source>
        <dbReference type="Proteomes" id="UP000318380"/>
    </source>
</evidence>
<reference evidence="1 2" key="1">
    <citation type="submission" date="2019-06" db="EMBL/GenBank/DDBJ databases">
        <title>Sequencing the genomes of 1000 actinobacteria strains.</title>
        <authorList>
            <person name="Klenk H.-P."/>
        </authorList>
    </citation>
    <scope>NUCLEOTIDE SEQUENCE [LARGE SCALE GENOMIC DNA]</scope>
    <source>
        <strain evidence="1 2">DSM 24683</strain>
    </source>
</reference>
<comment type="caution">
    <text evidence="1">The sequence shown here is derived from an EMBL/GenBank/DDBJ whole genome shotgun (WGS) entry which is preliminary data.</text>
</comment>